<sequence>MPTAIERQVPSLLQKLVPLPLTYAASSNWKNKSDIRSFHTKKWLLPIQVPHNNNHLHSNYTEVLPKEFIMSHNPSSIMSQAHSSSTSLSWFSWASDTARSSMSLGFSRKAIDLFVITLAGILLFLKLTNRAKKPKVKKGSYQIKFQRSLSLASLRGGNVALLRMVDAQRARVDPCQLASAEHRFRELIAEDPPKIAELQVLEKRNL</sequence>
<evidence type="ECO:0000313" key="2">
    <source>
        <dbReference type="EMBL" id="ERN02435.1"/>
    </source>
</evidence>
<evidence type="ECO:0000313" key="3">
    <source>
        <dbReference type="Proteomes" id="UP000017836"/>
    </source>
</evidence>
<name>W1P641_AMBTC</name>
<dbReference type="HOGENOM" id="CLU_1333546_0_0_1"/>
<dbReference type="Gramene" id="ERN02435">
    <property type="protein sequence ID" value="ERN02435"/>
    <property type="gene ID" value="AMTR_s00096p00158860"/>
</dbReference>
<keyword evidence="1" id="KW-0472">Membrane</keyword>
<dbReference type="AlphaFoldDB" id="W1P641"/>
<dbReference type="EMBL" id="KI394634">
    <property type="protein sequence ID" value="ERN02435.1"/>
    <property type="molecule type" value="Genomic_DNA"/>
</dbReference>
<keyword evidence="1" id="KW-1133">Transmembrane helix</keyword>
<evidence type="ECO:0000256" key="1">
    <source>
        <dbReference type="SAM" id="Phobius"/>
    </source>
</evidence>
<dbReference type="Proteomes" id="UP000017836">
    <property type="component" value="Unassembled WGS sequence"/>
</dbReference>
<protein>
    <submittedName>
        <fullName evidence="2">Uncharacterized protein</fullName>
    </submittedName>
</protein>
<keyword evidence="3" id="KW-1185">Reference proteome</keyword>
<organism evidence="2 3">
    <name type="scientific">Amborella trichopoda</name>
    <dbReference type="NCBI Taxonomy" id="13333"/>
    <lineage>
        <taxon>Eukaryota</taxon>
        <taxon>Viridiplantae</taxon>
        <taxon>Streptophyta</taxon>
        <taxon>Embryophyta</taxon>
        <taxon>Tracheophyta</taxon>
        <taxon>Spermatophyta</taxon>
        <taxon>Magnoliopsida</taxon>
        <taxon>Amborellales</taxon>
        <taxon>Amborellaceae</taxon>
        <taxon>Amborella</taxon>
    </lineage>
</organism>
<keyword evidence="1" id="KW-0812">Transmembrane</keyword>
<gene>
    <name evidence="2" type="ORF">AMTR_s00096p00158860</name>
</gene>
<accession>W1P641</accession>
<feature type="transmembrane region" description="Helical" evidence="1">
    <location>
        <begin position="110"/>
        <end position="128"/>
    </location>
</feature>
<reference evidence="3" key="1">
    <citation type="journal article" date="2013" name="Science">
        <title>The Amborella genome and the evolution of flowering plants.</title>
        <authorList>
            <consortium name="Amborella Genome Project"/>
        </authorList>
    </citation>
    <scope>NUCLEOTIDE SEQUENCE [LARGE SCALE GENOMIC DNA]</scope>
</reference>
<dbReference type="PANTHER" id="PTHR36350">
    <property type="entry name" value="TRANSMEMBRANE PROTEIN"/>
    <property type="match status" value="1"/>
</dbReference>
<proteinExistence type="predicted"/>
<dbReference type="PANTHER" id="PTHR36350:SF3">
    <property type="entry name" value="TRANSMEMBRANE PROTEIN"/>
    <property type="match status" value="1"/>
</dbReference>